<keyword evidence="3" id="KW-0560">Oxidoreductase</keyword>
<dbReference type="InterPro" id="IPR011009">
    <property type="entry name" value="Kinase-like_dom_sf"/>
</dbReference>
<evidence type="ECO:0000259" key="2">
    <source>
        <dbReference type="Pfam" id="PF03109"/>
    </source>
</evidence>
<dbReference type="AlphaFoldDB" id="A0A377WCP5"/>
<accession>A0A377WCP5</accession>
<keyword evidence="3" id="KW-0830">Ubiquinone</keyword>
<evidence type="ECO:0000256" key="1">
    <source>
        <dbReference type="ARBA" id="ARBA00009670"/>
    </source>
</evidence>
<evidence type="ECO:0000313" key="3">
    <source>
        <dbReference type="EMBL" id="STT51757.1"/>
    </source>
</evidence>
<proteinExistence type="inferred from homology"/>
<dbReference type="GO" id="GO:0004497">
    <property type="term" value="F:monooxygenase activity"/>
    <property type="evidence" value="ECO:0007669"/>
    <property type="project" value="UniProtKB-KW"/>
</dbReference>
<dbReference type="PANTHER" id="PTHR10566:SF113">
    <property type="entry name" value="PROTEIN ACTIVITY OF BC1 COMPLEX KINASE 7, CHLOROPLASTIC"/>
    <property type="match status" value="1"/>
</dbReference>
<dbReference type="EMBL" id="UGLC01000002">
    <property type="protein sequence ID" value="STT51757.1"/>
    <property type="molecule type" value="Genomic_DNA"/>
</dbReference>
<dbReference type="SUPFAM" id="SSF56112">
    <property type="entry name" value="Protein kinase-like (PK-like)"/>
    <property type="match status" value="1"/>
</dbReference>
<feature type="domain" description="ABC1 atypical kinase-like" evidence="2">
    <location>
        <begin position="2"/>
        <end position="132"/>
    </location>
</feature>
<organism evidence="3 4">
    <name type="scientific">Klebsiella pneumoniae</name>
    <dbReference type="NCBI Taxonomy" id="573"/>
    <lineage>
        <taxon>Bacteria</taxon>
        <taxon>Pseudomonadati</taxon>
        <taxon>Pseudomonadota</taxon>
        <taxon>Gammaproteobacteria</taxon>
        <taxon>Enterobacterales</taxon>
        <taxon>Enterobacteriaceae</taxon>
        <taxon>Klebsiella/Raoultella group</taxon>
        <taxon>Klebsiella</taxon>
        <taxon>Klebsiella pneumoniae complex</taxon>
    </lineage>
</organism>
<name>A0A377WCP5_KLEPN</name>
<dbReference type="InterPro" id="IPR004147">
    <property type="entry name" value="ABC1_dom"/>
</dbReference>
<dbReference type="PANTHER" id="PTHR10566">
    <property type="entry name" value="CHAPERONE-ACTIVITY OF BC1 COMPLEX CABC1 -RELATED"/>
    <property type="match status" value="1"/>
</dbReference>
<evidence type="ECO:0000313" key="4">
    <source>
        <dbReference type="Proteomes" id="UP000254799"/>
    </source>
</evidence>
<protein>
    <submittedName>
        <fullName evidence="3">Ubiquinone biosynthesis monooxygenase UbiB</fullName>
    </submittedName>
</protein>
<keyword evidence="3" id="KW-0503">Monooxygenase</keyword>
<dbReference type="Pfam" id="PF03109">
    <property type="entry name" value="ABC1"/>
    <property type="match status" value="1"/>
</dbReference>
<reference evidence="3 4" key="1">
    <citation type="submission" date="2018-06" db="EMBL/GenBank/DDBJ databases">
        <authorList>
            <consortium name="Pathogen Informatics"/>
            <person name="Doyle S."/>
        </authorList>
    </citation>
    <scope>NUCLEOTIDE SEQUENCE [LARGE SCALE GENOMIC DNA]</scope>
    <source>
        <strain evidence="3 4">NCTC8849</strain>
    </source>
</reference>
<dbReference type="InterPro" id="IPR050154">
    <property type="entry name" value="UbiB_kinase"/>
</dbReference>
<dbReference type="Proteomes" id="UP000254799">
    <property type="component" value="Unassembled WGS sequence"/>
</dbReference>
<sequence>MKLIYRLARWVPRLLPDGRRLRPQEVVREYEKTLLDELNLLRESANAIQLRRNFEDSPMLYVPEVYPDYCSESMMVMERIYGIPVSDVEALEAQDTNMQLLAERGVQVFFTQVFRDSFFHADMHPGNIFVSYEHPEDPPVYRHRLRYCRLTEQRR</sequence>
<comment type="similarity">
    <text evidence="1">Belongs to the protein kinase superfamily. ADCK protein kinase family.</text>
</comment>
<gene>
    <name evidence="3" type="primary">ubiB_2</name>
    <name evidence="3" type="ORF">NCTC8849_00253</name>
</gene>